<evidence type="ECO:0000256" key="3">
    <source>
        <dbReference type="ARBA" id="ARBA00022598"/>
    </source>
</evidence>
<reference evidence="8" key="1">
    <citation type="submission" date="2021-06" db="EMBL/GenBank/DDBJ databases">
        <authorList>
            <person name="Hodson N. C."/>
            <person name="Mongue J. A."/>
            <person name="Jaron S. K."/>
        </authorList>
    </citation>
    <scope>NUCLEOTIDE SEQUENCE</scope>
</reference>
<evidence type="ECO:0000256" key="5">
    <source>
        <dbReference type="SAM" id="MobiDB-lite"/>
    </source>
</evidence>
<dbReference type="Pfam" id="PF13193">
    <property type="entry name" value="AMP-binding_C"/>
    <property type="match status" value="1"/>
</dbReference>
<dbReference type="GO" id="GO:0005777">
    <property type="term" value="C:peroxisome"/>
    <property type="evidence" value="ECO:0007669"/>
    <property type="project" value="UniProtKB-SubCell"/>
</dbReference>
<feature type="compositionally biased region" description="Acidic residues" evidence="5">
    <location>
        <begin position="624"/>
        <end position="644"/>
    </location>
</feature>
<feature type="region of interest" description="Disordered" evidence="5">
    <location>
        <begin position="551"/>
        <end position="650"/>
    </location>
</feature>
<evidence type="ECO:0000256" key="1">
    <source>
        <dbReference type="ARBA" id="ARBA00004275"/>
    </source>
</evidence>
<dbReference type="EMBL" id="CAJVCH010527621">
    <property type="protein sequence ID" value="CAG7822836.1"/>
    <property type="molecule type" value="Genomic_DNA"/>
</dbReference>
<evidence type="ECO:0000313" key="9">
    <source>
        <dbReference type="Proteomes" id="UP000708208"/>
    </source>
</evidence>
<protein>
    <submittedName>
        <fullName evidence="8">Uncharacterized protein</fullName>
    </submittedName>
</protein>
<dbReference type="GO" id="GO:0016405">
    <property type="term" value="F:CoA-ligase activity"/>
    <property type="evidence" value="ECO:0007669"/>
    <property type="project" value="TreeGrafter"/>
</dbReference>
<name>A0A8J2PPT9_9HEXA</name>
<feature type="compositionally biased region" description="Low complexity" evidence="5">
    <location>
        <begin position="551"/>
        <end position="561"/>
    </location>
</feature>
<gene>
    <name evidence="8" type="ORF">AFUS01_LOCUS33086</name>
</gene>
<feature type="compositionally biased region" description="Acidic residues" evidence="5">
    <location>
        <begin position="562"/>
        <end position="576"/>
    </location>
</feature>
<comment type="similarity">
    <text evidence="2">Belongs to the ATP-dependent AMP-binding enzyme family.</text>
</comment>
<organism evidence="8 9">
    <name type="scientific">Allacma fusca</name>
    <dbReference type="NCBI Taxonomy" id="39272"/>
    <lineage>
        <taxon>Eukaryota</taxon>
        <taxon>Metazoa</taxon>
        <taxon>Ecdysozoa</taxon>
        <taxon>Arthropoda</taxon>
        <taxon>Hexapoda</taxon>
        <taxon>Collembola</taxon>
        <taxon>Symphypleona</taxon>
        <taxon>Sminthuridae</taxon>
        <taxon>Allacma</taxon>
    </lineage>
</organism>
<dbReference type="PANTHER" id="PTHR24096">
    <property type="entry name" value="LONG-CHAIN-FATTY-ACID--COA LIGASE"/>
    <property type="match status" value="1"/>
</dbReference>
<dbReference type="AlphaFoldDB" id="A0A8J2PPT9"/>
<dbReference type="InterPro" id="IPR025110">
    <property type="entry name" value="AMP-bd_C"/>
</dbReference>
<dbReference type="InterPro" id="IPR020845">
    <property type="entry name" value="AMP-binding_CS"/>
</dbReference>
<keyword evidence="3" id="KW-0436">Ligase</keyword>
<evidence type="ECO:0000259" key="6">
    <source>
        <dbReference type="Pfam" id="PF00501"/>
    </source>
</evidence>
<evidence type="ECO:0000256" key="4">
    <source>
        <dbReference type="ARBA" id="ARBA00023140"/>
    </source>
</evidence>
<dbReference type="Pfam" id="PF00501">
    <property type="entry name" value="AMP-binding"/>
    <property type="match status" value="1"/>
</dbReference>
<feature type="domain" description="AMP-dependent synthetase/ligase" evidence="6">
    <location>
        <begin position="34"/>
        <end position="397"/>
    </location>
</feature>
<dbReference type="InterPro" id="IPR000873">
    <property type="entry name" value="AMP-dep_synth/lig_dom"/>
</dbReference>
<comment type="subcellular location">
    <subcellularLocation>
        <location evidence="1">Peroxisome</location>
    </subcellularLocation>
</comment>
<dbReference type="PROSITE" id="PS00455">
    <property type="entry name" value="AMP_BINDING"/>
    <property type="match status" value="1"/>
</dbReference>
<dbReference type="Proteomes" id="UP000708208">
    <property type="component" value="Unassembled WGS sequence"/>
</dbReference>
<dbReference type="OrthoDB" id="10253869at2759"/>
<evidence type="ECO:0000313" key="8">
    <source>
        <dbReference type="EMBL" id="CAG7822836.1"/>
    </source>
</evidence>
<comment type="caution">
    <text evidence="8">The sequence shown here is derived from an EMBL/GenBank/DDBJ whole genome shotgun (WGS) entry which is preliminary data.</text>
</comment>
<evidence type="ECO:0000259" key="7">
    <source>
        <dbReference type="Pfam" id="PF13193"/>
    </source>
</evidence>
<sequence length="650" mass="71402">MDNEFTLVCPHKVQLETSAEDVLPEFILKRVRQFAQEGKTTWITDVGTEETQTFEEFDKESQNVASGMFRRGMRKGDTALYITSHLARLHTFFMGVWRANGMVRSTYPEDDADTLAFRVEESRAGWILCDVSIAQMCLDVADSMYWDIEVIVADGEFDGCTSLKDLLEDDGSDCPELEICGDDIALILCTSGTTGRSKGAAHTHKTILNAISATMLMPFLDRKPNLLVTKGTHITGSLFPLTIISSGKQALVMSTLSKNGIFRAVDNYKPGLIWGFPTFLLLLVLDPDASNYDFSSLEIAATGGAQVTPAMEKTMTQLENLEAFVNCYGLTECVPITAEIDFDNSDVVKLANVPPFCIGKVCPGVTLQIRDVDTGEALGPRRRGEICCKSPSLFSHYINNIEATDNAFTDGWFRTGDLGYYDEDDFVFLVDRIKEIFKYWNNHISPSEVEDIINQHPAVGEVCVVGVMDPEGGGSVPRAYVTLHDADCEPGEIIKFANDRLPNYKHLRGGLCIVEDLPKGKTGKIQRNLVSQLSVQDDHVSVYHVEDYGATEAENADINANNDEDTITEENPEENTDVLASEENLESSEVEVGVEKPEDGIIPTSDDNPDAPEDTSGIEVTVDAPDDTPESGIDEGIETAEVSDDSALVE</sequence>
<keyword evidence="9" id="KW-1185">Reference proteome</keyword>
<keyword evidence="4" id="KW-0576">Peroxisome</keyword>
<evidence type="ECO:0000256" key="2">
    <source>
        <dbReference type="ARBA" id="ARBA00006432"/>
    </source>
</evidence>
<dbReference type="PANTHER" id="PTHR24096:SF149">
    <property type="entry name" value="AMP-BINDING DOMAIN-CONTAINING PROTEIN-RELATED"/>
    <property type="match status" value="1"/>
</dbReference>
<proteinExistence type="inferred from homology"/>
<accession>A0A8J2PPT9</accession>
<feature type="domain" description="AMP-binding enzyme C-terminal" evidence="7">
    <location>
        <begin position="448"/>
        <end position="524"/>
    </location>
</feature>